<gene>
    <name evidence="2" type="ORF">DET59_102422</name>
</gene>
<reference evidence="2 3" key="1">
    <citation type="submission" date="2018-06" db="EMBL/GenBank/DDBJ databases">
        <title>Freshwater and sediment microbial communities from various areas in North America, analyzing microbe dynamics in response to fracking.</title>
        <authorList>
            <person name="Lamendella R."/>
        </authorList>
    </citation>
    <scope>NUCLEOTIDE SEQUENCE [LARGE SCALE GENOMIC DNA]</scope>
    <source>
        <strain evidence="2 3">97B</strain>
    </source>
</reference>
<proteinExistence type="predicted"/>
<dbReference type="RefSeq" id="WP_113968418.1">
    <property type="nucleotide sequence ID" value="NZ_QNRJ01000002.1"/>
</dbReference>
<dbReference type="Pfam" id="PF07726">
    <property type="entry name" value="AAA_3"/>
    <property type="match status" value="1"/>
</dbReference>
<evidence type="ECO:0000313" key="3">
    <source>
        <dbReference type="Proteomes" id="UP000252118"/>
    </source>
</evidence>
<dbReference type="Pfam" id="PF17863">
    <property type="entry name" value="AAA_lid_2"/>
    <property type="match status" value="1"/>
</dbReference>
<feature type="domain" description="AAA+ ATPase" evidence="1">
    <location>
        <begin position="31"/>
        <end position="173"/>
    </location>
</feature>
<dbReference type="GO" id="GO:0005524">
    <property type="term" value="F:ATP binding"/>
    <property type="evidence" value="ECO:0007669"/>
    <property type="project" value="InterPro"/>
</dbReference>
<dbReference type="OrthoDB" id="9808397at2"/>
<dbReference type="Gene3D" id="1.10.8.80">
    <property type="entry name" value="Magnesium chelatase subunit I, C-Terminal domain"/>
    <property type="match status" value="1"/>
</dbReference>
<dbReference type="PIRSF" id="PIRSF002849">
    <property type="entry name" value="AAA_ATPase_chaperone_MoxR_prd"/>
    <property type="match status" value="1"/>
</dbReference>
<dbReference type="PANTHER" id="PTHR42759:SF5">
    <property type="entry name" value="METHANOL DEHYDROGENASE REGULATOR"/>
    <property type="match status" value="1"/>
</dbReference>
<dbReference type="InterPro" id="IPR041628">
    <property type="entry name" value="ChlI/MoxR_AAA_lid"/>
</dbReference>
<comment type="caution">
    <text evidence="2">The sequence shown here is derived from an EMBL/GenBank/DDBJ whole genome shotgun (WGS) entry which is preliminary data.</text>
</comment>
<dbReference type="InterPro" id="IPR003593">
    <property type="entry name" value="AAA+_ATPase"/>
</dbReference>
<dbReference type="Proteomes" id="UP000252118">
    <property type="component" value="Unassembled WGS sequence"/>
</dbReference>
<evidence type="ECO:0000259" key="1">
    <source>
        <dbReference type="SMART" id="SM00382"/>
    </source>
</evidence>
<dbReference type="SUPFAM" id="SSF52540">
    <property type="entry name" value="P-loop containing nucleoside triphosphate hydrolases"/>
    <property type="match status" value="1"/>
</dbReference>
<dbReference type="PANTHER" id="PTHR42759">
    <property type="entry name" value="MOXR FAMILY PROTEIN"/>
    <property type="match status" value="1"/>
</dbReference>
<accession>A0A366EXF8</accession>
<name>A0A366EXF8_9BACI</name>
<protein>
    <submittedName>
        <fullName evidence="2">MoxR-like ATPase</fullName>
    </submittedName>
</protein>
<dbReference type="InterPro" id="IPR050764">
    <property type="entry name" value="CbbQ/NirQ/NorQ/GpvN"/>
</dbReference>
<sequence>MSTIQNIKKEMSKVLIGREKEVDLLLIALLQEGHVLLESVPGTGKTLLAKTFSHCIEGDFKRIQFTPDVLPSDVTGIQFFNPKTQEFELRTGPVVTNVLLADEINRATPRTQASLLEVMEEKQITIDGETVSLQPPFIVVATQNPIESQQGTFPLPAAQLDRFLLKIPFAYPSFEEERSILNRFKSSQPLHTVEKVMSLGEIQSLSSLVKEVHISEDIESYILQITRETREHEWVEVGASPRASLALLKASQAQAFIEGRDFVRPQDVVAVAPFVLQHRVQLTIEASLTRTPEELIDRIIEMATLPVEARQAQ</sequence>
<dbReference type="EMBL" id="QNRJ01000002">
    <property type="protein sequence ID" value="RBP07034.1"/>
    <property type="molecule type" value="Genomic_DNA"/>
</dbReference>
<dbReference type="InterPro" id="IPR027417">
    <property type="entry name" value="P-loop_NTPase"/>
</dbReference>
<organism evidence="2 3">
    <name type="scientific">Rossellomorea aquimaris</name>
    <dbReference type="NCBI Taxonomy" id="189382"/>
    <lineage>
        <taxon>Bacteria</taxon>
        <taxon>Bacillati</taxon>
        <taxon>Bacillota</taxon>
        <taxon>Bacilli</taxon>
        <taxon>Bacillales</taxon>
        <taxon>Bacillaceae</taxon>
        <taxon>Rossellomorea</taxon>
    </lineage>
</organism>
<dbReference type="InterPro" id="IPR011703">
    <property type="entry name" value="ATPase_AAA-3"/>
</dbReference>
<dbReference type="GO" id="GO:0016887">
    <property type="term" value="F:ATP hydrolysis activity"/>
    <property type="evidence" value="ECO:0007669"/>
    <property type="project" value="InterPro"/>
</dbReference>
<dbReference type="SMART" id="SM00382">
    <property type="entry name" value="AAA"/>
    <property type="match status" value="1"/>
</dbReference>
<evidence type="ECO:0000313" key="2">
    <source>
        <dbReference type="EMBL" id="RBP07034.1"/>
    </source>
</evidence>
<dbReference type="AlphaFoldDB" id="A0A366EXF8"/>
<dbReference type="Gene3D" id="3.40.50.300">
    <property type="entry name" value="P-loop containing nucleotide triphosphate hydrolases"/>
    <property type="match status" value="1"/>
</dbReference>